<evidence type="ECO:0000313" key="3">
    <source>
        <dbReference type="Proteomes" id="UP001519924"/>
    </source>
</evidence>
<dbReference type="CDD" id="cd06223">
    <property type="entry name" value="PRTases_typeI"/>
    <property type="match status" value="1"/>
</dbReference>
<feature type="domain" description="Phosphoribosyltransferase" evidence="1">
    <location>
        <begin position="24"/>
        <end position="188"/>
    </location>
</feature>
<gene>
    <name evidence="2" type="ORF">K1J50_07260</name>
</gene>
<organism evidence="2 3">
    <name type="scientific">Caldovatus aquaticus</name>
    <dbReference type="NCBI Taxonomy" id="2865671"/>
    <lineage>
        <taxon>Bacteria</taxon>
        <taxon>Pseudomonadati</taxon>
        <taxon>Pseudomonadota</taxon>
        <taxon>Alphaproteobacteria</taxon>
        <taxon>Acetobacterales</taxon>
        <taxon>Roseomonadaceae</taxon>
        <taxon>Caldovatus</taxon>
    </lineage>
</organism>
<dbReference type="InterPro" id="IPR029057">
    <property type="entry name" value="PRTase-like"/>
</dbReference>
<protein>
    <submittedName>
        <fullName evidence="2">Phosphoribosyltransferase</fullName>
    </submittedName>
</protein>
<reference evidence="2 3" key="1">
    <citation type="submission" date="2021-08" db="EMBL/GenBank/DDBJ databases">
        <title>Caldovatus sediminis gen. nov., sp. nov., a moderately thermophilic bacterium isolated from a hot spring.</title>
        <authorList>
            <person name="Hu C.-J."/>
            <person name="Li W.-J."/>
            <person name="Xian W.-D."/>
        </authorList>
    </citation>
    <scope>NUCLEOTIDE SEQUENCE [LARGE SCALE GENOMIC DNA]</scope>
    <source>
        <strain evidence="2 3">SYSU G05006</strain>
    </source>
</reference>
<keyword evidence="2" id="KW-0328">Glycosyltransferase</keyword>
<proteinExistence type="predicted"/>
<dbReference type="EMBL" id="JAHZUY010000013">
    <property type="protein sequence ID" value="MBW8269284.1"/>
    <property type="molecule type" value="Genomic_DNA"/>
</dbReference>
<keyword evidence="3" id="KW-1185">Reference proteome</keyword>
<dbReference type="Proteomes" id="UP001519924">
    <property type="component" value="Unassembled WGS sequence"/>
</dbReference>
<accession>A0ABS7F1B5</accession>
<dbReference type="SUPFAM" id="SSF53271">
    <property type="entry name" value="PRTase-like"/>
    <property type="match status" value="1"/>
</dbReference>
<dbReference type="Pfam" id="PF00156">
    <property type="entry name" value="Pribosyltran"/>
    <property type="match status" value="1"/>
</dbReference>
<dbReference type="InterPro" id="IPR000836">
    <property type="entry name" value="PRTase_dom"/>
</dbReference>
<evidence type="ECO:0000313" key="2">
    <source>
        <dbReference type="EMBL" id="MBW8269284.1"/>
    </source>
</evidence>
<dbReference type="Gene3D" id="3.30.1310.20">
    <property type="entry name" value="PRTase-like"/>
    <property type="match status" value="1"/>
</dbReference>
<comment type="caution">
    <text evidence="2">The sequence shown here is derived from an EMBL/GenBank/DDBJ whole genome shotgun (WGS) entry which is preliminary data.</text>
</comment>
<dbReference type="GO" id="GO:0016757">
    <property type="term" value="F:glycosyltransferase activity"/>
    <property type="evidence" value="ECO:0007669"/>
    <property type="project" value="UniProtKB-KW"/>
</dbReference>
<keyword evidence="2" id="KW-0808">Transferase</keyword>
<dbReference type="Gene3D" id="3.40.50.2020">
    <property type="match status" value="1"/>
</dbReference>
<evidence type="ECO:0000259" key="1">
    <source>
        <dbReference type="Pfam" id="PF00156"/>
    </source>
</evidence>
<name>A0ABS7F1B5_9PROT</name>
<sequence>MFADRAEAGQRLGVRLRRLSPPLERPIVYALPRGGVAVGAAVAAALGHAPLDLVLVRKIGAPGQPELALGAVVNGAEAETVLNADVVALTGADEAYIARARAQALAEIERRRQLYLAGRPRPDPRGRAAVVVDDGLATGATARAALHALRRRGPARLVLAVPVAPPETIAALRGEADEIVCLAESEIPFGIGGCYADFHQLDDAEVIRLLDAAAAAARSAPEGGGGSAG</sequence>